<keyword evidence="8" id="KW-1185">Reference proteome</keyword>
<evidence type="ECO:0000256" key="5">
    <source>
        <dbReference type="SAM" id="SignalP"/>
    </source>
</evidence>
<dbReference type="AlphaFoldDB" id="A0A086TG97"/>
<dbReference type="InterPro" id="IPR050226">
    <property type="entry name" value="NagZ_Beta-hexosaminidase"/>
</dbReference>
<dbReference type="STRING" id="857340.A0A086TG97"/>
<dbReference type="Gene3D" id="3.20.20.300">
    <property type="entry name" value="Glycoside hydrolase, family 3, N-terminal domain"/>
    <property type="match status" value="1"/>
</dbReference>
<gene>
    <name evidence="7" type="ORF">ACRE_007390</name>
</gene>
<dbReference type="OrthoDB" id="416222at2759"/>
<dbReference type="InterPro" id="IPR036962">
    <property type="entry name" value="Glyco_hydro_3_N_sf"/>
</dbReference>
<dbReference type="Pfam" id="PF00933">
    <property type="entry name" value="Glyco_hydro_3"/>
    <property type="match status" value="1"/>
</dbReference>
<dbReference type="EMBL" id="JPKY01000003">
    <property type="protein sequence ID" value="KFH48379.1"/>
    <property type="molecule type" value="Genomic_DNA"/>
</dbReference>
<accession>A0A086TG97</accession>
<feature type="signal peptide" evidence="5">
    <location>
        <begin position="1"/>
        <end position="20"/>
    </location>
</feature>
<organism evidence="7 8">
    <name type="scientific">Hapsidospora chrysogenum (strain ATCC 11550 / CBS 779.69 / DSM 880 / IAM 14645 / JCM 23072 / IMI 49137)</name>
    <name type="common">Acremonium chrysogenum</name>
    <dbReference type="NCBI Taxonomy" id="857340"/>
    <lineage>
        <taxon>Eukaryota</taxon>
        <taxon>Fungi</taxon>
        <taxon>Dikarya</taxon>
        <taxon>Ascomycota</taxon>
        <taxon>Pezizomycotina</taxon>
        <taxon>Sordariomycetes</taxon>
        <taxon>Hypocreomycetidae</taxon>
        <taxon>Hypocreales</taxon>
        <taxon>Bionectriaceae</taxon>
        <taxon>Hapsidospora</taxon>
    </lineage>
</organism>
<dbReference type="GO" id="GO:0004553">
    <property type="term" value="F:hydrolase activity, hydrolyzing O-glycosyl compounds"/>
    <property type="evidence" value="ECO:0007669"/>
    <property type="project" value="InterPro"/>
</dbReference>
<dbReference type="InterPro" id="IPR017853">
    <property type="entry name" value="GH"/>
</dbReference>
<dbReference type="GO" id="GO:0005975">
    <property type="term" value="P:carbohydrate metabolic process"/>
    <property type="evidence" value="ECO:0007669"/>
    <property type="project" value="InterPro"/>
</dbReference>
<evidence type="ECO:0000256" key="2">
    <source>
        <dbReference type="ARBA" id="ARBA00022801"/>
    </source>
</evidence>
<dbReference type="SUPFAM" id="SSF51445">
    <property type="entry name" value="(Trans)glycosidases"/>
    <property type="match status" value="1"/>
</dbReference>
<reference evidence="8" key="1">
    <citation type="journal article" date="2014" name="Genome Announc.">
        <title>Genome sequence and annotation of Acremonium chrysogenum, producer of the beta-lactam antibiotic cephalosporin C.</title>
        <authorList>
            <person name="Terfehr D."/>
            <person name="Dahlmann T.A."/>
            <person name="Specht T."/>
            <person name="Zadra I."/>
            <person name="Kuernsteiner H."/>
            <person name="Kueck U."/>
        </authorList>
    </citation>
    <scope>NUCLEOTIDE SEQUENCE [LARGE SCALE GENOMIC DNA]</scope>
    <source>
        <strain evidence="8">ATCC 11550 / CBS 779.69 / DSM 880 / IAM 14645 / JCM 23072 / IMI 49137</strain>
    </source>
</reference>
<sequence length="537" mass="56022">MFWSTTTFVALAAFASSASAKTKETDLSILAGQHTIYSWPSTAEPPEELLTLTRAGLVGGVILFGENIAANATPGGILALQNAYAQSPAPALIESLTGVKHAPLLIMTDQEGGYVKRIPEGGPEHSAKITGQASDLEAAGGEAGSQAADTLLGYNNNANLAPVLDVFFEEGNFIDEFERSYNNVSAKVSTAGVAFLQAMQDLGVAAAAKHFPGLGKAPQGSNTDLVPVTLEVTEEELAAVDIPPFVDAIAAGVGMIMPSWAIYPAVDPDLPAGLSSIWLKERLRGELGLEGVTVSDAIEAGSLSPFGGAGELGVLAAGAGMDLLLASARDVGQGVEVREAVAEAVASGVLDRGEFDEATERIVKLREKLGAAAARVLIPFKGPASLSWILAPLRIPPGLEPLEEGFLRHRSSNRQRPPIRHPLRQNFLLGRPDRIRMLTRIRPNSLPVLHIHLKRKPAKHPPPRPVRVHGAKPATLGYDAHDAPGHQSRLLPELAGARVQDGLVGAVDGAAGGFPAVGHAVVGSAAEEEGAVLGVED</sequence>
<keyword evidence="4" id="KW-0326">Glycosidase</keyword>
<dbReference type="Proteomes" id="UP000029964">
    <property type="component" value="Unassembled WGS sequence"/>
</dbReference>
<dbReference type="PANTHER" id="PTHR30480">
    <property type="entry name" value="BETA-HEXOSAMINIDASE-RELATED"/>
    <property type="match status" value="1"/>
</dbReference>
<name>A0A086TG97_HAPC1</name>
<evidence type="ECO:0000256" key="3">
    <source>
        <dbReference type="ARBA" id="ARBA00023180"/>
    </source>
</evidence>
<comment type="similarity">
    <text evidence="1">Belongs to the glycosyl hydrolase 3 family.</text>
</comment>
<protein>
    <submittedName>
        <fullName evidence="7">Beta-hexosaminidase-like protein</fullName>
    </submittedName>
</protein>
<evidence type="ECO:0000256" key="1">
    <source>
        <dbReference type="ARBA" id="ARBA00005336"/>
    </source>
</evidence>
<evidence type="ECO:0000313" key="7">
    <source>
        <dbReference type="EMBL" id="KFH48379.1"/>
    </source>
</evidence>
<evidence type="ECO:0000256" key="4">
    <source>
        <dbReference type="ARBA" id="ARBA00023295"/>
    </source>
</evidence>
<evidence type="ECO:0000259" key="6">
    <source>
        <dbReference type="Pfam" id="PF00933"/>
    </source>
</evidence>
<evidence type="ECO:0000313" key="8">
    <source>
        <dbReference type="Proteomes" id="UP000029964"/>
    </source>
</evidence>
<comment type="caution">
    <text evidence="7">The sequence shown here is derived from an EMBL/GenBank/DDBJ whole genome shotgun (WGS) entry which is preliminary data.</text>
</comment>
<keyword evidence="2" id="KW-0378">Hydrolase</keyword>
<keyword evidence="5" id="KW-0732">Signal</keyword>
<feature type="domain" description="Glycoside hydrolase family 3 N-terminal" evidence="6">
    <location>
        <begin position="54"/>
        <end position="365"/>
    </location>
</feature>
<dbReference type="PANTHER" id="PTHR30480:SF14">
    <property type="entry name" value="HYDROLASE, PUTATIVE (AFU_ORTHOLOGUE AFUA_4G13770)-RELATED"/>
    <property type="match status" value="1"/>
</dbReference>
<feature type="chain" id="PRO_5001815706" evidence="5">
    <location>
        <begin position="21"/>
        <end position="537"/>
    </location>
</feature>
<keyword evidence="3" id="KW-0325">Glycoprotein</keyword>
<dbReference type="GO" id="GO:0009254">
    <property type="term" value="P:peptidoglycan turnover"/>
    <property type="evidence" value="ECO:0007669"/>
    <property type="project" value="TreeGrafter"/>
</dbReference>
<proteinExistence type="inferred from homology"/>
<dbReference type="InterPro" id="IPR001764">
    <property type="entry name" value="Glyco_hydro_3_N"/>
</dbReference>
<dbReference type="HOGENOM" id="CLU_008392_0_1_1"/>